<sequence length="74" mass="8127">MVSSTPVVIYPPDEDGGRRVRVDGAILGLAYSIRDVAAFMQEAGLQEWDEMDVVRSGLIEWRGGGPEVRARPPE</sequence>
<keyword evidence="2" id="KW-1185">Reference proteome</keyword>
<dbReference type="EMBL" id="CP021748">
    <property type="protein sequence ID" value="ARX81494.1"/>
    <property type="molecule type" value="Genomic_DNA"/>
</dbReference>
<accession>A0A1Z1W515</accession>
<evidence type="ECO:0000313" key="1">
    <source>
        <dbReference type="EMBL" id="ARX81494.1"/>
    </source>
</evidence>
<proteinExistence type="predicted"/>
<dbReference type="RefSeq" id="WP_087882904.1">
    <property type="nucleotide sequence ID" value="NZ_CP021748.1"/>
</dbReference>
<dbReference type="KEGG" id="salf:SMD44_00892"/>
<dbReference type="Proteomes" id="UP000195880">
    <property type="component" value="Chromosome"/>
</dbReference>
<dbReference type="AlphaFoldDB" id="A0A1Z1W515"/>
<name>A0A1Z1W515_9ACTN</name>
<gene>
    <name evidence="1" type="ORF">SMD44_00892</name>
</gene>
<protein>
    <submittedName>
        <fullName evidence="1">Uncharacterized protein</fullName>
    </submittedName>
</protein>
<evidence type="ECO:0000313" key="2">
    <source>
        <dbReference type="Proteomes" id="UP000195880"/>
    </source>
</evidence>
<dbReference type="OrthoDB" id="4255520at2"/>
<reference evidence="1 2" key="1">
    <citation type="submission" date="2017-05" db="EMBL/GenBank/DDBJ databases">
        <title>Streptomyces alboflavus Genome sequencing and assembly.</title>
        <authorList>
            <person name="Wang Y."/>
            <person name="Du B."/>
            <person name="Ding Y."/>
            <person name="Liu H."/>
            <person name="Hou Q."/>
            <person name="Liu K."/>
            <person name="Wang C."/>
            <person name="Yao L."/>
        </authorList>
    </citation>
    <scope>NUCLEOTIDE SEQUENCE [LARGE SCALE GENOMIC DNA]</scope>
    <source>
        <strain evidence="1 2">MDJK44</strain>
    </source>
</reference>
<organism evidence="1 2">
    <name type="scientific">Streptomyces alboflavus</name>
    <dbReference type="NCBI Taxonomy" id="67267"/>
    <lineage>
        <taxon>Bacteria</taxon>
        <taxon>Bacillati</taxon>
        <taxon>Actinomycetota</taxon>
        <taxon>Actinomycetes</taxon>
        <taxon>Kitasatosporales</taxon>
        <taxon>Streptomycetaceae</taxon>
        <taxon>Streptomyces</taxon>
    </lineage>
</organism>